<dbReference type="EMBL" id="FOMT01000002">
    <property type="protein sequence ID" value="SFD99755.1"/>
    <property type="molecule type" value="Genomic_DNA"/>
</dbReference>
<dbReference type="InterPro" id="IPR010035">
    <property type="entry name" value="Thi_S"/>
</dbReference>
<dbReference type="InterPro" id="IPR016155">
    <property type="entry name" value="Mopterin_synth/thiamin_S_b"/>
</dbReference>
<dbReference type="InterPro" id="IPR003749">
    <property type="entry name" value="ThiS/MoaD-like"/>
</dbReference>
<evidence type="ECO:0000313" key="1">
    <source>
        <dbReference type="EMBL" id="SFD99755.1"/>
    </source>
</evidence>
<name>A0A1I1WX47_9BACL</name>
<dbReference type="STRING" id="1045775.SAMN05216378_1919"/>
<dbReference type="Proteomes" id="UP000198855">
    <property type="component" value="Unassembled WGS sequence"/>
</dbReference>
<dbReference type="PANTHER" id="PTHR34472">
    <property type="entry name" value="SULFUR CARRIER PROTEIN THIS"/>
    <property type="match status" value="1"/>
</dbReference>
<gene>
    <name evidence="1" type="ORF">SAMN05216378_1919</name>
</gene>
<dbReference type="RefSeq" id="WP_091186191.1">
    <property type="nucleotide sequence ID" value="NZ_FOMT01000002.1"/>
</dbReference>
<proteinExistence type="predicted"/>
<dbReference type="SUPFAM" id="SSF54285">
    <property type="entry name" value="MoaD/ThiS"/>
    <property type="match status" value="1"/>
</dbReference>
<sequence>MQLIVNGEAKELEARTIQDVINHFGLEGRPVVVEAGGEIITKDQWLDMEVRPLMKIELVHFVGGG</sequence>
<dbReference type="AlphaFoldDB" id="A0A1I1WX47"/>
<keyword evidence="2" id="KW-1185">Reference proteome</keyword>
<organism evidence="1 2">
    <name type="scientific">Paenibacillus catalpae</name>
    <dbReference type="NCBI Taxonomy" id="1045775"/>
    <lineage>
        <taxon>Bacteria</taxon>
        <taxon>Bacillati</taxon>
        <taxon>Bacillota</taxon>
        <taxon>Bacilli</taxon>
        <taxon>Bacillales</taxon>
        <taxon>Paenibacillaceae</taxon>
        <taxon>Paenibacillus</taxon>
    </lineage>
</organism>
<dbReference type="Gene3D" id="3.10.20.30">
    <property type="match status" value="1"/>
</dbReference>
<dbReference type="InterPro" id="IPR012675">
    <property type="entry name" value="Beta-grasp_dom_sf"/>
</dbReference>
<dbReference type="OrthoDB" id="9798559at2"/>
<dbReference type="CDD" id="cd00565">
    <property type="entry name" value="Ubl_ThiS"/>
    <property type="match status" value="1"/>
</dbReference>
<accession>A0A1I1WX47</accession>
<dbReference type="Pfam" id="PF02597">
    <property type="entry name" value="ThiS"/>
    <property type="match status" value="1"/>
</dbReference>
<dbReference type="NCBIfam" id="TIGR01683">
    <property type="entry name" value="thiS"/>
    <property type="match status" value="1"/>
</dbReference>
<protein>
    <submittedName>
        <fullName evidence="1">Sulfur carrier protein</fullName>
    </submittedName>
</protein>
<evidence type="ECO:0000313" key="2">
    <source>
        <dbReference type="Proteomes" id="UP000198855"/>
    </source>
</evidence>
<reference evidence="2" key="1">
    <citation type="submission" date="2016-10" db="EMBL/GenBank/DDBJ databases">
        <authorList>
            <person name="Varghese N."/>
            <person name="Submissions S."/>
        </authorList>
    </citation>
    <scope>NUCLEOTIDE SEQUENCE [LARGE SCALE GENOMIC DNA]</scope>
    <source>
        <strain evidence="2">CGMCC 1.10784</strain>
    </source>
</reference>
<dbReference type="PANTHER" id="PTHR34472:SF1">
    <property type="entry name" value="SULFUR CARRIER PROTEIN THIS"/>
    <property type="match status" value="1"/>
</dbReference>